<evidence type="ECO:0000313" key="1">
    <source>
        <dbReference type="EMBL" id="CAJ2658607.1"/>
    </source>
</evidence>
<keyword evidence="2" id="KW-1185">Reference proteome</keyword>
<reference evidence="1" key="1">
    <citation type="submission" date="2023-10" db="EMBL/GenBank/DDBJ databases">
        <authorList>
            <person name="Rodriguez Cubillos JULIANA M."/>
            <person name="De Vega J."/>
        </authorList>
    </citation>
    <scope>NUCLEOTIDE SEQUENCE</scope>
</reference>
<gene>
    <name evidence="1" type="ORF">MILVUS5_LOCUS24957</name>
</gene>
<accession>A0ACB0KTH8</accession>
<comment type="caution">
    <text evidence="1">The sequence shown here is derived from an EMBL/GenBank/DDBJ whole genome shotgun (WGS) entry which is preliminary data.</text>
</comment>
<dbReference type="EMBL" id="CASHSV030000311">
    <property type="protein sequence ID" value="CAJ2658607.1"/>
    <property type="molecule type" value="Genomic_DNA"/>
</dbReference>
<protein>
    <submittedName>
        <fullName evidence="1">Uncharacterized protein</fullName>
    </submittedName>
</protein>
<name>A0ACB0KTH8_TRIPR</name>
<proteinExistence type="predicted"/>
<sequence length="375" mass="43249">MFGHSRRALLCPNLTFKTQKPSSILLLLQHFSSSNQQQSFTVNYLVQNLGFSHETASKLSNKVHFKDSQKLDTILAFFKSYGFSNNHLFRIIKTRPDVLSYDLNKTILPKFNFLLSKGASKSDLVHIITKTPVILCQSLENTITPSYDFVKRLLLSDQSTIAFLKHCDRMIFSKNPLQNIQLLIQNGVPESKMVILLRNWYPILAENPLFLNRAVVEVKELGFNPKSTVFIVALRAKVNNKSLWGRKIDVFKKWGWSEENVVSAFVKHPWCMLSSVEKIEAVMKFFVNEMGWDSLVLAKHPILFLYSLEKRVIPRAFVLQFLESKGLIKDAKLVTPYKLSESLFVKRYVTCYKDEASQLLKLYEDKKDVSNKVLK</sequence>
<evidence type="ECO:0000313" key="2">
    <source>
        <dbReference type="Proteomes" id="UP001177021"/>
    </source>
</evidence>
<dbReference type="Proteomes" id="UP001177021">
    <property type="component" value="Unassembled WGS sequence"/>
</dbReference>
<organism evidence="1 2">
    <name type="scientific">Trifolium pratense</name>
    <name type="common">Red clover</name>
    <dbReference type="NCBI Taxonomy" id="57577"/>
    <lineage>
        <taxon>Eukaryota</taxon>
        <taxon>Viridiplantae</taxon>
        <taxon>Streptophyta</taxon>
        <taxon>Embryophyta</taxon>
        <taxon>Tracheophyta</taxon>
        <taxon>Spermatophyta</taxon>
        <taxon>Magnoliopsida</taxon>
        <taxon>eudicotyledons</taxon>
        <taxon>Gunneridae</taxon>
        <taxon>Pentapetalae</taxon>
        <taxon>rosids</taxon>
        <taxon>fabids</taxon>
        <taxon>Fabales</taxon>
        <taxon>Fabaceae</taxon>
        <taxon>Papilionoideae</taxon>
        <taxon>50 kb inversion clade</taxon>
        <taxon>NPAAA clade</taxon>
        <taxon>Hologalegina</taxon>
        <taxon>IRL clade</taxon>
        <taxon>Trifolieae</taxon>
        <taxon>Trifolium</taxon>
    </lineage>
</organism>